<dbReference type="EMBL" id="JACMSC010000007">
    <property type="protein sequence ID" value="KAG6513862.1"/>
    <property type="molecule type" value="Genomic_DNA"/>
</dbReference>
<reference evidence="2 3" key="1">
    <citation type="submission" date="2020-08" db="EMBL/GenBank/DDBJ databases">
        <title>Plant Genome Project.</title>
        <authorList>
            <person name="Zhang R.-G."/>
        </authorList>
    </citation>
    <scope>NUCLEOTIDE SEQUENCE [LARGE SCALE GENOMIC DNA]</scope>
    <source>
        <tissue evidence="2">Rhizome</tissue>
    </source>
</reference>
<evidence type="ECO:0000313" key="2">
    <source>
        <dbReference type="EMBL" id="KAG6513862.1"/>
    </source>
</evidence>
<dbReference type="Proteomes" id="UP000734854">
    <property type="component" value="Unassembled WGS sequence"/>
</dbReference>
<keyword evidence="1" id="KW-0812">Transmembrane</keyword>
<evidence type="ECO:0000313" key="3">
    <source>
        <dbReference type="Proteomes" id="UP000734854"/>
    </source>
</evidence>
<proteinExistence type="predicted"/>
<feature type="transmembrane region" description="Helical" evidence="1">
    <location>
        <begin position="184"/>
        <end position="201"/>
    </location>
</feature>
<feature type="transmembrane region" description="Helical" evidence="1">
    <location>
        <begin position="121"/>
        <end position="140"/>
    </location>
</feature>
<organism evidence="2 3">
    <name type="scientific">Zingiber officinale</name>
    <name type="common">Ginger</name>
    <name type="synonym">Amomum zingiber</name>
    <dbReference type="NCBI Taxonomy" id="94328"/>
    <lineage>
        <taxon>Eukaryota</taxon>
        <taxon>Viridiplantae</taxon>
        <taxon>Streptophyta</taxon>
        <taxon>Embryophyta</taxon>
        <taxon>Tracheophyta</taxon>
        <taxon>Spermatophyta</taxon>
        <taxon>Magnoliopsida</taxon>
        <taxon>Liliopsida</taxon>
        <taxon>Zingiberales</taxon>
        <taxon>Zingiberaceae</taxon>
        <taxon>Zingiber</taxon>
    </lineage>
</organism>
<feature type="transmembrane region" description="Helical" evidence="1">
    <location>
        <begin position="67"/>
        <end position="89"/>
    </location>
</feature>
<comment type="caution">
    <text evidence="2">The sequence shown here is derived from an EMBL/GenBank/DDBJ whole genome shotgun (WGS) entry which is preliminary data.</text>
</comment>
<dbReference type="AlphaFoldDB" id="A0A8J5GRY8"/>
<feature type="transmembrane region" description="Helical" evidence="1">
    <location>
        <begin position="152"/>
        <end position="172"/>
    </location>
</feature>
<gene>
    <name evidence="2" type="ORF">ZIOFF_024199</name>
</gene>
<name>A0A8J5GRY8_ZINOF</name>
<evidence type="ECO:0000256" key="1">
    <source>
        <dbReference type="SAM" id="Phobius"/>
    </source>
</evidence>
<keyword evidence="1" id="KW-1133">Transmembrane helix</keyword>
<keyword evidence="1" id="KW-0472">Membrane</keyword>
<protein>
    <submittedName>
        <fullName evidence="2">Uncharacterized protein</fullName>
    </submittedName>
</protein>
<keyword evidence="3" id="KW-1185">Reference proteome</keyword>
<sequence>MPQQLWQRARYVTTTFEGMSHLRAQSGVDMERSLRWSDLVKLRIDGMVGIGVFMATCRAVRLDVGPAIVISYAIFNLHSLLSAFCYTYFTPYLGTTIRVDTTAKWWIIVVILPKGLNQFDLLIVVIILLISICICCRAFGGLSYERFGDVYIRLHPLTSNVIIPIFIWLAGISKLTCQRIQLEFLLLNVLLVHLVFIVLSVEDCIGGLIENNFILAAKINSLKIEHLLRRKTAR</sequence>
<accession>A0A8J5GRY8</accession>